<dbReference type="EMBL" id="PEUX01000011">
    <property type="protein sequence ID" value="PIV10436.1"/>
    <property type="molecule type" value="Genomic_DNA"/>
</dbReference>
<proteinExistence type="predicted"/>
<dbReference type="Proteomes" id="UP000229894">
    <property type="component" value="Unassembled WGS sequence"/>
</dbReference>
<evidence type="ECO:0000313" key="1">
    <source>
        <dbReference type="EMBL" id="PIV10436.1"/>
    </source>
</evidence>
<organism evidence="1 2">
    <name type="scientific">Candidatus Portnoybacteria bacterium CG03_land_8_20_14_0_80_41_10</name>
    <dbReference type="NCBI Taxonomy" id="1974808"/>
    <lineage>
        <taxon>Bacteria</taxon>
        <taxon>Candidatus Portnoyibacteriota</taxon>
    </lineage>
</organism>
<dbReference type="AlphaFoldDB" id="A0A2M7BV40"/>
<comment type="caution">
    <text evidence="1">The sequence shown here is derived from an EMBL/GenBank/DDBJ whole genome shotgun (WGS) entry which is preliminary data.</text>
</comment>
<sequence length="84" mass="9483">MISTPQLNALLRLDLEPINVVISHESMIPNLGLGFALRCFQRLSHPNLATQHCPGRDNWQTRGLFVRILSYNERLPSSINACGR</sequence>
<protein>
    <submittedName>
        <fullName evidence="1">Uncharacterized protein</fullName>
    </submittedName>
</protein>
<gene>
    <name evidence="1" type="ORF">COS49_00485</name>
</gene>
<reference evidence="2" key="1">
    <citation type="submission" date="2017-09" db="EMBL/GenBank/DDBJ databases">
        <title>Depth-based differentiation of microbial function through sediment-hosted aquifers and enrichment of novel symbionts in the deep terrestrial subsurface.</title>
        <authorList>
            <person name="Probst A.J."/>
            <person name="Ladd B."/>
            <person name="Jarett J.K."/>
            <person name="Geller-Mcgrath D.E."/>
            <person name="Sieber C.M.K."/>
            <person name="Emerson J.B."/>
            <person name="Anantharaman K."/>
            <person name="Thomas B.C."/>
            <person name="Malmstrom R."/>
            <person name="Stieglmeier M."/>
            <person name="Klingl A."/>
            <person name="Woyke T."/>
            <person name="Ryan C.M."/>
            <person name="Banfield J.F."/>
        </authorList>
    </citation>
    <scope>NUCLEOTIDE SEQUENCE [LARGE SCALE GENOMIC DNA]</scope>
</reference>
<accession>A0A2M7BV40</accession>
<name>A0A2M7BV40_9BACT</name>
<evidence type="ECO:0000313" key="2">
    <source>
        <dbReference type="Proteomes" id="UP000229894"/>
    </source>
</evidence>